<evidence type="ECO:0000256" key="1">
    <source>
        <dbReference type="SAM" id="MobiDB-lite"/>
    </source>
</evidence>
<dbReference type="AlphaFoldDB" id="A0A852TT02"/>
<feature type="compositionally biased region" description="Basic and acidic residues" evidence="1">
    <location>
        <begin position="204"/>
        <end position="213"/>
    </location>
</feature>
<dbReference type="EMBL" id="JACCCC010000001">
    <property type="protein sequence ID" value="NYE47566.1"/>
    <property type="molecule type" value="Genomic_DNA"/>
</dbReference>
<reference evidence="2 3" key="1">
    <citation type="submission" date="2020-07" db="EMBL/GenBank/DDBJ databases">
        <title>Sequencing the genomes of 1000 actinobacteria strains.</title>
        <authorList>
            <person name="Klenk H.-P."/>
        </authorList>
    </citation>
    <scope>NUCLEOTIDE SEQUENCE [LARGE SCALE GENOMIC DNA]</scope>
    <source>
        <strain evidence="2 3">CXB654</strain>
    </source>
</reference>
<feature type="region of interest" description="Disordered" evidence="1">
    <location>
        <begin position="197"/>
        <end position="270"/>
    </location>
</feature>
<sequence>MRIGTSDDRGIVAVEFRTTSPSYWEDCDVRLRDTASWLTWLFAPGAKAPKQLLEQFGYTLHCRLGGEAGRYRLEIGTRPEKDPVIWVDLDECVLSEHGLSTPHADEIRRKRKAAKTGGPAVPAPDASPARPVLPPGLPLLTEGFTVLPRESESRTVADPSAAGFSHVVRADTRSAQGPAPGFPVNVRFSLPISGIVTGAPHRPNGREASRGGDDALGPGRAEARCARPAAPGVPCMDRGTPDRRRARKRRPLVGTAPAALPRRSGVRALR</sequence>
<feature type="region of interest" description="Disordered" evidence="1">
    <location>
        <begin position="109"/>
        <end position="135"/>
    </location>
</feature>
<keyword evidence="3" id="KW-1185">Reference proteome</keyword>
<gene>
    <name evidence="2" type="ORF">HDA32_002686</name>
</gene>
<dbReference type="Proteomes" id="UP000589036">
    <property type="component" value="Unassembled WGS sequence"/>
</dbReference>
<protein>
    <submittedName>
        <fullName evidence="2">Uncharacterized protein</fullName>
    </submittedName>
</protein>
<evidence type="ECO:0000313" key="2">
    <source>
        <dbReference type="EMBL" id="NYE47566.1"/>
    </source>
</evidence>
<evidence type="ECO:0000313" key="3">
    <source>
        <dbReference type="Proteomes" id="UP000589036"/>
    </source>
</evidence>
<comment type="caution">
    <text evidence="2">The sequence shown here is derived from an EMBL/GenBank/DDBJ whole genome shotgun (WGS) entry which is preliminary data.</text>
</comment>
<organism evidence="2 3">
    <name type="scientific">Spinactinospora alkalitolerans</name>
    <dbReference type="NCBI Taxonomy" id="687207"/>
    <lineage>
        <taxon>Bacteria</taxon>
        <taxon>Bacillati</taxon>
        <taxon>Actinomycetota</taxon>
        <taxon>Actinomycetes</taxon>
        <taxon>Streptosporangiales</taxon>
        <taxon>Nocardiopsidaceae</taxon>
        <taxon>Spinactinospora</taxon>
    </lineage>
</organism>
<proteinExistence type="predicted"/>
<accession>A0A852TT02</accession>
<name>A0A852TT02_9ACTN</name>